<name>A0A4R1RDV3_9FLAO</name>
<dbReference type="PANTHER" id="PTHR30408:SF12">
    <property type="entry name" value="TYPE I RESTRICTION ENZYME MJAVIII SPECIFICITY SUBUNIT"/>
    <property type="match status" value="1"/>
</dbReference>
<protein>
    <submittedName>
        <fullName evidence="6">Type I restriction enzyme S subunit</fullName>
    </submittedName>
</protein>
<sequence length="426" mass="48969">MLKEFNNKYKETAIGLIPNDWKVERFDSVFELFSTNSFSRDNLTYDVTLNEIQNIHYGDIHSKFKSEILDCEIEKLPYIKDELILNQKFNYLKDGDLIITDASEDYAGVGECIEVKNIKSKKIVSGLHTFLARDISNKTVQGFRTYIFNNPKVGVELKKIATGTSVYSISKSELQKLKIPIPPVEEQQKIATILSTWDKAIDNCKSIIDNLKHRNNGLTQKLLSGKMRVKGFNEKWKVRIMSECLNFTPRPILKPVENYLALGLRSHGKGIFHKTDFDPASIAMETMYEVKENDLIINITFAWEHAVAIVSKKDESGLVSHRFPTYTFNSQNSIPEYFRHFILQKRFKFLLELISPGGAGRNRVMSKTDFLKLEIKLPDVEEQKAIATILDKASEELNQYQQKLETLQLEKKGIMQQLLTGKVRTI</sequence>
<keyword evidence="7" id="KW-1185">Reference proteome</keyword>
<dbReference type="OrthoDB" id="667970at2"/>
<gene>
    <name evidence="6" type="ORF">EV196_108256</name>
</gene>
<comment type="similarity">
    <text evidence="1">Belongs to the type-I restriction system S methylase family.</text>
</comment>
<feature type="domain" description="Type I restriction modification DNA specificity" evidence="5">
    <location>
        <begin position="298"/>
        <end position="403"/>
    </location>
</feature>
<evidence type="ECO:0000256" key="2">
    <source>
        <dbReference type="ARBA" id="ARBA00022747"/>
    </source>
</evidence>
<dbReference type="InterPro" id="IPR044946">
    <property type="entry name" value="Restrct_endonuc_typeI_TRD_sf"/>
</dbReference>
<feature type="coiled-coil region" evidence="4">
    <location>
        <begin position="390"/>
        <end position="417"/>
    </location>
</feature>
<evidence type="ECO:0000256" key="3">
    <source>
        <dbReference type="ARBA" id="ARBA00023125"/>
    </source>
</evidence>
<dbReference type="RefSeq" id="WP_132218884.1">
    <property type="nucleotide sequence ID" value="NZ_OX156936.1"/>
</dbReference>
<keyword evidence="3" id="KW-0238">DNA-binding</keyword>
<evidence type="ECO:0000313" key="6">
    <source>
        <dbReference type="EMBL" id="TCL64055.1"/>
    </source>
</evidence>
<feature type="domain" description="Type I restriction modification DNA specificity" evidence="5">
    <location>
        <begin position="20"/>
        <end position="212"/>
    </location>
</feature>
<dbReference type="EMBL" id="SLUP01000008">
    <property type="protein sequence ID" value="TCL64055.1"/>
    <property type="molecule type" value="Genomic_DNA"/>
</dbReference>
<reference evidence="6 7" key="1">
    <citation type="submission" date="2019-03" db="EMBL/GenBank/DDBJ databases">
        <title>Genomic Encyclopedia of Type Strains, Phase IV (KMG-IV): sequencing the most valuable type-strain genomes for metagenomic binning, comparative biology and taxonomic classification.</title>
        <authorList>
            <person name="Goeker M."/>
        </authorList>
    </citation>
    <scope>NUCLEOTIDE SEQUENCE [LARGE SCALE GENOMIC DNA]</scope>
    <source>
        <strain evidence="6 7">DSM 18792</strain>
    </source>
</reference>
<dbReference type="SUPFAM" id="SSF116734">
    <property type="entry name" value="DNA methylase specificity domain"/>
    <property type="match status" value="2"/>
</dbReference>
<dbReference type="InterPro" id="IPR052021">
    <property type="entry name" value="Type-I_RS_S_subunit"/>
</dbReference>
<dbReference type="Gene3D" id="3.90.220.20">
    <property type="entry name" value="DNA methylase specificity domains"/>
    <property type="match status" value="2"/>
</dbReference>
<dbReference type="AlphaFoldDB" id="A0A4R1RDV3"/>
<accession>A0A4R1RDV3</accession>
<comment type="caution">
    <text evidence="6">The sequence shown here is derived from an EMBL/GenBank/DDBJ whole genome shotgun (WGS) entry which is preliminary data.</text>
</comment>
<dbReference type="Gene3D" id="1.10.287.1120">
    <property type="entry name" value="Bipartite methylase S protein"/>
    <property type="match status" value="1"/>
</dbReference>
<dbReference type="Pfam" id="PF01420">
    <property type="entry name" value="Methylase_S"/>
    <property type="match status" value="2"/>
</dbReference>
<dbReference type="GO" id="GO:0003677">
    <property type="term" value="F:DNA binding"/>
    <property type="evidence" value="ECO:0007669"/>
    <property type="project" value="UniProtKB-KW"/>
</dbReference>
<evidence type="ECO:0000313" key="7">
    <source>
        <dbReference type="Proteomes" id="UP000295455"/>
    </source>
</evidence>
<evidence type="ECO:0000256" key="1">
    <source>
        <dbReference type="ARBA" id="ARBA00010923"/>
    </source>
</evidence>
<keyword evidence="2" id="KW-0680">Restriction system</keyword>
<proteinExistence type="inferred from homology"/>
<evidence type="ECO:0000259" key="5">
    <source>
        <dbReference type="Pfam" id="PF01420"/>
    </source>
</evidence>
<dbReference type="PANTHER" id="PTHR30408">
    <property type="entry name" value="TYPE-1 RESTRICTION ENZYME ECOKI SPECIFICITY PROTEIN"/>
    <property type="match status" value="1"/>
</dbReference>
<dbReference type="InterPro" id="IPR000055">
    <property type="entry name" value="Restrct_endonuc_typeI_TRD"/>
</dbReference>
<dbReference type="Proteomes" id="UP000295455">
    <property type="component" value="Unassembled WGS sequence"/>
</dbReference>
<evidence type="ECO:0000256" key="4">
    <source>
        <dbReference type="SAM" id="Coils"/>
    </source>
</evidence>
<keyword evidence="4" id="KW-0175">Coiled coil</keyword>
<dbReference type="GO" id="GO:0009307">
    <property type="term" value="P:DNA restriction-modification system"/>
    <property type="evidence" value="ECO:0007669"/>
    <property type="project" value="UniProtKB-KW"/>
</dbReference>
<organism evidence="6 7">
    <name type="scientific">Mariniflexile fucanivorans</name>
    <dbReference type="NCBI Taxonomy" id="264023"/>
    <lineage>
        <taxon>Bacteria</taxon>
        <taxon>Pseudomonadati</taxon>
        <taxon>Bacteroidota</taxon>
        <taxon>Flavobacteriia</taxon>
        <taxon>Flavobacteriales</taxon>
        <taxon>Flavobacteriaceae</taxon>
        <taxon>Mariniflexile</taxon>
    </lineage>
</organism>